<evidence type="ECO:0000256" key="1">
    <source>
        <dbReference type="ARBA" id="ARBA00009375"/>
    </source>
</evidence>
<dbReference type="GO" id="GO:0160147">
    <property type="term" value="F:tRNA pseudouridine(38-40) synthase activity"/>
    <property type="evidence" value="ECO:0007669"/>
    <property type="project" value="UniProtKB-EC"/>
</dbReference>
<dbReference type="InterPro" id="IPR020103">
    <property type="entry name" value="PsdUridine_synth_cat_dom_sf"/>
</dbReference>
<proteinExistence type="inferred from homology"/>
<evidence type="ECO:0000256" key="2">
    <source>
        <dbReference type="ARBA" id="ARBA00022694"/>
    </source>
</evidence>
<evidence type="ECO:0000313" key="9">
    <source>
        <dbReference type="EMBL" id="RIO46298.1"/>
    </source>
</evidence>
<evidence type="ECO:0000256" key="4">
    <source>
        <dbReference type="HAMAP-Rule" id="MF_00171"/>
    </source>
</evidence>
<evidence type="ECO:0000256" key="7">
    <source>
        <dbReference type="RuleBase" id="RU003792"/>
    </source>
</evidence>
<reference evidence="9 10" key="1">
    <citation type="journal article" date="2016" name="Front. Microbiol.">
        <title>Comprehensive Phylogenetic Analysis of Bovine Non-aureus Staphylococci Species Based on Whole-Genome Sequencing.</title>
        <authorList>
            <person name="Naushad S."/>
            <person name="Barkema H.W."/>
            <person name="Luby C."/>
            <person name="Condas L.A."/>
            <person name="Nobrega D.B."/>
            <person name="Carson D.A."/>
            <person name="De Buck J."/>
        </authorList>
    </citation>
    <scope>NUCLEOTIDE SEQUENCE [LARGE SCALE GENOMIC DNA]</scope>
    <source>
        <strain evidence="9 10">SNUC 5959</strain>
    </source>
</reference>
<comment type="similarity">
    <text evidence="1 4 7">Belongs to the tRNA pseudouridine synthase TruA family.</text>
</comment>
<dbReference type="GO" id="GO:0003723">
    <property type="term" value="F:RNA binding"/>
    <property type="evidence" value="ECO:0007669"/>
    <property type="project" value="InterPro"/>
</dbReference>
<dbReference type="RefSeq" id="WP_039644483.1">
    <property type="nucleotide sequence ID" value="NZ_CP008747.1"/>
</dbReference>
<comment type="catalytic activity">
    <reaction evidence="4 7">
        <text>uridine(38/39/40) in tRNA = pseudouridine(38/39/40) in tRNA</text>
        <dbReference type="Rhea" id="RHEA:22376"/>
        <dbReference type="Rhea" id="RHEA-COMP:10085"/>
        <dbReference type="Rhea" id="RHEA-COMP:10087"/>
        <dbReference type="ChEBI" id="CHEBI:65314"/>
        <dbReference type="ChEBI" id="CHEBI:65315"/>
        <dbReference type="EC" id="5.4.99.12"/>
    </reaction>
</comment>
<dbReference type="STRING" id="1284.SHYC_03300"/>
<dbReference type="GeneID" id="41072496"/>
<sequence>MQRVLVKISYQGSQFLGFQIQNQGRTVQGYFEKILKRMHKHDVRIHPSSRTDRGVHAFEQYFHFDTELSIEPTQWQYAMNRALPEDIYVHEVTMISNDFHCRYDCVGKTYRYKIYQSAHKDPFQAHLKTHIPEMLNIDAMNKAAEHFIGTHNFTTFCSQKTEVESKERTIYESYVVETNEGLDFIISGSGFLYNMVRVIMAFLIEVGKGKRQAHEVPSLLKAQDRNLVPHTAPAEGLYLERIYLSEDELIKKFGPNIIVHKKKSLQNSLKHIDNNG</sequence>
<dbReference type="Gene3D" id="3.30.70.660">
    <property type="entry name" value="Pseudouridine synthase I, catalytic domain, C-terminal subdomain"/>
    <property type="match status" value="1"/>
</dbReference>
<dbReference type="GO" id="GO:0031119">
    <property type="term" value="P:tRNA pseudouridine synthesis"/>
    <property type="evidence" value="ECO:0007669"/>
    <property type="project" value="UniProtKB-UniRule"/>
</dbReference>
<dbReference type="NCBIfam" id="TIGR00071">
    <property type="entry name" value="hisT_truA"/>
    <property type="match status" value="1"/>
</dbReference>
<evidence type="ECO:0000259" key="8">
    <source>
        <dbReference type="Pfam" id="PF01416"/>
    </source>
</evidence>
<keyword evidence="3 4" id="KW-0413">Isomerase</keyword>
<keyword evidence="2 4" id="KW-0819">tRNA processing</keyword>
<dbReference type="Pfam" id="PF01416">
    <property type="entry name" value="PseudoU_synth_1"/>
    <property type="match status" value="2"/>
</dbReference>
<dbReference type="CDD" id="cd02570">
    <property type="entry name" value="PseudoU_synth_EcTruA"/>
    <property type="match status" value="1"/>
</dbReference>
<protein>
    <recommendedName>
        <fullName evidence="4">tRNA pseudouridine synthase A</fullName>
        <ecNumber evidence="4">5.4.99.12</ecNumber>
    </recommendedName>
    <alternativeName>
        <fullName evidence="4">tRNA pseudouridine(38-40) synthase</fullName>
    </alternativeName>
    <alternativeName>
        <fullName evidence="4">tRNA pseudouridylate synthase I</fullName>
    </alternativeName>
    <alternativeName>
        <fullName evidence="4">tRNA-uridine isomerase I</fullName>
    </alternativeName>
</protein>
<comment type="caution">
    <text evidence="9">The sequence shown here is derived from an EMBL/GenBank/DDBJ whole genome shotgun (WGS) entry which is preliminary data.</text>
</comment>
<dbReference type="InterPro" id="IPR020097">
    <property type="entry name" value="PsdUridine_synth_TruA_a/b_dom"/>
</dbReference>
<dbReference type="AlphaFoldDB" id="A0A0A8HRG0"/>
<comment type="caution">
    <text evidence="4">Lacks conserved residue(s) required for the propagation of feature annotation.</text>
</comment>
<evidence type="ECO:0000256" key="5">
    <source>
        <dbReference type="PIRSR" id="PIRSR001430-1"/>
    </source>
</evidence>
<dbReference type="EMBL" id="QXVO01000011">
    <property type="protein sequence ID" value="RIO46298.1"/>
    <property type="molecule type" value="Genomic_DNA"/>
</dbReference>
<feature type="domain" description="Pseudouridine synthase I TruA alpha/beta" evidence="8">
    <location>
        <begin position="143"/>
        <end position="241"/>
    </location>
</feature>
<comment type="subunit">
    <text evidence="4">Homodimer.</text>
</comment>
<evidence type="ECO:0000256" key="6">
    <source>
        <dbReference type="PIRSR" id="PIRSR001430-2"/>
    </source>
</evidence>
<dbReference type="HOGENOM" id="CLU_014673_0_1_9"/>
<dbReference type="InterPro" id="IPR020095">
    <property type="entry name" value="PsdUridine_synth_TruA_C"/>
</dbReference>
<feature type="domain" description="Pseudouridine synthase I TruA alpha/beta" evidence="8">
    <location>
        <begin position="9"/>
        <end position="104"/>
    </location>
</feature>
<dbReference type="PANTHER" id="PTHR11142:SF0">
    <property type="entry name" value="TRNA PSEUDOURIDINE SYNTHASE-LIKE 1"/>
    <property type="match status" value="1"/>
</dbReference>
<organism evidence="9 10">
    <name type="scientific">Staphylococcus hyicus</name>
    <dbReference type="NCBI Taxonomy" id="1284"/>
    <lineage>
        <taxon>Bacteria</taxon>
        <taxon>Bacillati</taxon>
        <taxon>Bacillota</taxon>
        <taxon>Bacilli</taxon>
        <taxon>Bacillales</taxon>
        <taxon>Staphylococcaceae</taxon>
        <taxon>Staphylococcus</taxon>
    </lineage>
</organism>
<name>A0A0A8HRG0_STAHY</name>
<dbReference type="PIRSF" id="PIRSF001430">
    <property type="entry name" value="tRNA_psdUrid_synth"/>
    <property type="match status" value="1"/>
</dbReference>
<dbReference type="SUPFAM" id="SSF55120">
    <property type="entry name" value="Pseudouridine synthase"/>
    <property type="match status" value="1"/>
</dbReference>
<feature type="active site" description="Nucleophile" evidence="4 5">
    <location>
        <position position="52"/>
    </location>
</feature>
<dbReference type="InterPro" id="IPR001406">
    <property type="entry name" value="PsdUridine_synth_TruA"/>
</dbReference>
<dbReference type="InterPro" id="IPR020094">
    <property type="entry name" value="TruA/RsuA/RluB/E/F_N"/>
</dbReference>
<dbReference type="HAMAP" id="MF_00171">
    <property type="entry name" value="TruA"/>
    <property type="match status" value="1"/>
</dbReference>
<evidence type="ECO:0000256" key="3">
    <source>
        <dbReference type="ARBA" id="ARBA00023235"/>
    </source>
</evidence>
<dbReference type="EC" id="5.4.99.12" evidence="4"/>
<dbReference type="Proteomes" id="UP000285625">
    <property type="component" value="Unassembled WGS sequence"/>
</dbReference>
<gene>
    <name evidence="4 9" type="primary">truA</name>
    <name evidence="9" type="ORF">BUZ57_05095</name>
</gene>
<comment type="function">
    <text evidence="4">Formation of pseudouridine at positions 38, 39 and 40 in the anticodon stem and loop of transfer RNAs.</text>
</comment>
<dbReference type="Gene3D" id="3.30.70.580">
    <property type="entry name" value="Pseudouridine synthase I, catalytic domain, N-terminal subdomain"/>
    <property type="match status" value="1"/>
</dbReference>
<dbReference type="KEGG" id="shu:SHYC_03300"/>
<dbReference type="PANTHER" id="PTHR11142">
    <property type="entry name" value="PSEUDOURIDYLATE SYNTHASE"/>
    <property type="match status" value="1"/>
</dbReference>
<dbReference type="FunFam" id="3.30.70.580:FF:000001">
    <property type="entry name" value="tRNA pseudouridine synthase A"/>
    <property type="match status" value="1"/>
</dbReference>
<feature type="binding site" evidence="4 6">
    <location>
        <position position="110"/>
    </location>
    <ligand>
        <name>substrate</name>
    </ligand>
</feature>
<evidence type="ECO:0000313" key="10">
    <source>
        <dbReference type="Proteomes" id="UP000285625"/>
    </source>
</evidence>
<accession>A0A0A8HRG0</accession>